<evidence type="ECO:0000313" key="2">
    <source>
        <dbReference type="EMBL" id="TCG10351.1"/>
    </source>
</evidence>
<accession>A0A4R0XU22</accession>
<dbReference type="InterPro" id="IPR052077">
    <property type="entry name" value="CcrZ_PhaseVar_Mediator"/>
</dbReference>
<evidence type="ECO:0000259" key="1">
    <source>
        <dbReference type="Pfam" id="PF01636"/>
    </source>
</evidence>
<name>A0A4R0XU22_9MOLU</name>
<organism evidence="2 3">
    <name type="scientific">Mycoplasma marinum</name>
    <dbReference type="NCBI Taxonomy" id="1937190"/>
    <lineage>
        <taxon>Bacteria</taxon>
        <taxon>Bacillati</taxon>
        <taxon>Mycoplasmatota</taxon>
        <taxon>Mollicutes</taxon>
        <taxon>Mycoplasmataceae</taxon>
        <taxon>Mycoplasma</taxon>
    </lineage>
</organism>
<sequence length="247" mass="29658">MKYIQKNKIEGGHKNKTFKIKTTDGNFFLKIKKHDNFNHKIDYKNLNNFNFVPKLIFDDDNEIIWEFLEKQELILNKENLSEMAQIMLKVHNSKLVLPISNHKARLIEYYEALKHKENIPLEVEQFYETALKIIEEFDISTPLHNDPWMNNFVKTNRGIFLVDWEYASMGDKHFDLAFVIDGSWLNEDQEYFFLQSYGIENYDQEKLSKAKLLVNYLTLVWMHRFDELPFDDKIIKSNLHKNINNKE</sequence>
<keyword evidence="3" id="KW-1185">Reference proteome</keyword>
<dbReference type="Gene3D" id="3.90.1200.10">
    <property type="match status" value="1"/>
</dbReference>
<dbReference type="OrthoDB" id="9803871at2"/>
<dbReference type="InterPro" id="IPR011009">
    <property type="entry name" value="Kinase-like_dom_sf"/>
</dbReference>
<gene>
    <name evidence="2" type="ORF">C4B24_04750</name>
</gene>
<dbReference type="Pfam" id="PF01636">
    <property type="entry name" value="APH"/>
    <property type="match status" value="1"/>
</dbReference>
<evidence type="ECO:0000313" key="3">
    <source>
        <dbReference type="Proteomes" id="UP000294192"/>
    </source>
</evidence>
<dbReference type="AlphaFoldDB" id="A0A4R0XU22"/>
<dbReference type="RefSeq" id="WP_131599613.1">
    <property type="nucleotide sequence ID" value="NZ_PSZO01000059.1"/>
</dbReference>
<dbReference type="Proteomes" id="UP000294192">
    <property type="component" value="Unassembled WGS sequence"/>
</dbReference>
<reference evidence="2 3" key="1">
    <citation type="submission" date="2018-02" db="EMBL/GenBank/DDBJ databases">
        <title>Mycoplasma marinum and Mycoplasma todarodis sp. nov., moderately halophilic and psychrotolerant mycoplasmas isolated from cephalopods.</title>
        <authorList>
            <person name="Viver T."/>
        </authorList>
    </citation>
    <scope>NUCLEOTIDE SEQUENCE [LARGE SCALE GENOMIC DNA]</scope>
    <source>
        <strain evidence="2 3">PE</strain>
    </source>
</reference>
<dbReference type="InterPro" id="IPR002575">
    <property type="entry name" value="Aminoglycoside_PTrfase"/>
</dbReference>
<comment type="caution">
    <text evidence="2">The sequence shown here is derived from an EMBL/GenBank/DDBJ whole genome shotgun (WGS) entry which is preliminary data.</text>
</comment>
<dbReference type="EMBL" id="PSZO01000059">
    <property type="protein sequence ID" value="TCG10351.1"/>
    <property type="molecule type" value="Genomic_DNA"/>
</dbReference>
<feature type="domain" description="Aminoglycoside phosphotransferase" evidence="1">
    <location>
        <begin position="9"/>
        <end position="203"/>
    </location>
</feature>
<dbReference type="PANTHER" id="PTHR40086:SF1">
    <property type="entry name" value="CELL CYCLE REGULATOR CCRZ"/>
    <property type="match status" value="1"/>
</dbReference>
<dbReference type="PANTHER" id="PTHR40086">
    <property type="entry name" value="PHOSPHOTRANSFERASE YTMP-RELATED"/>
    <property type="match status" value="1"/>
</dbReference>
<dbReference type="SUPFAM" id="SSF56112">
    <property type="entry name" value="Protein kinase-like (PK-like)"/>
    <property type="match status" value="1"/>
</dbReference>
<protein>
    <recommendedName>
        <fullName evidence="1">Aminoglycoside phosphotransferase domain-containing protein</fullName>
    </recommendedName>
</protein>
<proteinExistence type="predicted"/>